<dbReference type="GO" id="GO:0005737">
    <property type="term" value="C:cytoplasm"/>
    <property type="evidence" value="ECO:0007669"/>
    <property type="project" value="TreeGrafter"/>
</dbReference>
<gene>
    <name evidence="2" type="ORF">IFE08_12465</name>
</gene>
<dbReference type="AlphaFoldDB" id="A0A7S6WNX4"/>
<reference evidence="2 3" key="1">
    <citation type="submission" date="2020-09" db="EMBL/GenBank/DDBJ databases">
        <title>Characterization of Treponema spp. from bovine digital dermatitis in Korea.</title>
        <authorList>
            <person name="Espiritu H.M."/>
            <person name="Cho Y.I."/>
            <person name="Mamuad L."/>
        </authorList>
    </citation>
    <scope>NUCLEOTIDE SEQUENCE [LARGE SCALE GENOMIC DNA]</scope>
    <source>
        <strain evidence="2 3">KS1</strain>
    </source>
</reference>
<feature type="domain" description="DJ-1/PfpI" evidence="1">
    <location>
        <begin position="2"/>
        <end position="166"/>
    </location>
</feature>
<evidence type="ECO:0000313" key="2">
    <source>
        <dbReference type="EMBL" id="QOW60600.1"/>
    </source>
</evidence>
<name>A0A7S6WNX4_9SPIR</name>
<dbReference type="InterPro" id="IPR050325">
    <property type="entry name" value="Prot/Nucl_acid_deglycase"/>
</dbReference>
<dbReference type="InterPro" id="IPR006287">
    <property type="entry name" value="DJ-1"/>
</dbReference>
<protein>
    <submittedName>
        <fullName evidence="2">DJ-1/PfpI family protein</fullName>
    </submittedName>
</protein>
<organism evidence="2 3">
    <name type="scientific">Treponema pedis</name>
    <dbReference type="NCBI Taxonomy" id="409322"/>
    <lineage>
        <taxon>Bacteria</taxon>
        <taxon>Pseudomonadati</taxon>
        <taxon>Spirochaetota</taxon>
        <taxon>Spirochaetia</taxon>
        <taxon>Spirochaetales</taxon>
        <taxon>Treponemataceae</taxon>
        <taxon>Treponema</taxon>
    </lineage>
</organism>
<dbReference type="InterPro" id="IPR002818">
    <property type="entry name" value="DJ-1/PfpI"/>
</dbReference>
<dbReference type="PANTHER" id="PTHR48094">
    <property type="entry name" value="PROTEIN/NUCLEIC ACID DEGLYCASE DJ-1-RELATED"/>
    <property type="match status" value="1"/>
</dbReference>
<sequence length="184" mass="19547">MKKAFLFLANGFEEVEAVTPIDYLRRAGIDLVTVGVTGKTVISSRKLPITCDIILDEAMEMLDKSFMAVLPGGLQNSQSLAADDKVREFVTRTLESGGVIGALCASPALVLGSWDLLNGKKFTCYPGMGGELKTKPLANERVVKDGNIITACSAGAAEEFSFALVEAVCGKTALNKLKSEVVAR</sequence>
<dbReference type="Proteomes" id="UP000593915">
    <property type="component" value="Chromosome"/>
</dbReference>
<dbReference type="Gene3D" id="3.40.50.880">
    <property type="match status" value="1"/>
</dbReference>
<dbReference type="Pfam" id="PF01965">
    <property type="entry name" value="DJ-1_PfpI"/>
    <property type="match status" value="1"/>
</dbReference>
<dbReference type="RefSeq" id="WP_020964321.1">
    <property type="nucleotide sequence ID" value="NZ_CP045670.1"/>
</dbReference>
<dbReference type="GeneID" id="301089213"/>
<evidence type="ECO:0000259" key="1">
    <source>
        <dbReference type="Pfam" id="PF01965"/>
    </source>
</evidence>
<evidence type="ECO:0000313" key="3">
    <source>
        <dbReference type="Proteomes" id="UP000593915"/>
    </source>
</evidence>
<dbReference type="NCBIfam" id="TIGR01383">
    <property type="entry name" value="not_thiJ"/>
    <property type="match status" value="1"/>
</dbReference>
<accession>A0A7S6WNX4</accession>
<dbReference type="SUPFAM" id="SSF52317">
    <property type="entry name" value="Class I glutamine amidotransferase-like"/>
    <property type="match status" value="1"/>
</dbReference>
<dbReference type="CDD" id="cd03135">
    <property type="entry name" value="GATase1_DJ-1"/>
    <property type="match status" value="1"/>
</dbReference>
<proteinExistence type="predicted"/>
<dbReference type="EMBL" id="CP061839">
    <property type="protein sequence ID" value="QOW60600.1"/>
    <property type="molecule type" value="Genomic_DNA"/>
</dbReference>
<dbReference type="InterPro" id="IPR029062">
    <property type="entry name" value="Class_I_gatase-like"/>
</dbReference>
<dbReference type="PANTHER" id="PTHR48094:SF12">
    <property type="entry name" value="PARKINSON DISEASE PROTEIN 7 HOMOLOG"/>
    <property type="match status" value="1"/>
</dbReference>